<evidence type="ECO:0000313" key="3">
    <source>
        <dbReference type="Proteomes" id="UP001320843"/>
    </source>
</evidence>
<feature type="chain" id="PRO_5046861537" description="Sel1 repeat family protein" evidence="1">
    <location>
        <begin position="24"/>
        <end position="337"/>
    </location>
</feature>
<name>A0ABT3DU81_9XANT</name>
<feature type="signal peptide" evidence="1">
    <location>
        <begin position="1"/>
        <end position="23"/>
    </location>
</feature>
<reference evidence="2 3" key="1">
    <citation type="submission" date="2022-06" db="EMBL/GenBank/DDBJ databases">
        <title>Dynamics of rice microbiomes reveals core vertical transmitted seed endophytes.</title>
        <authorList>
            <person name="Liao K."/>
            <person name="Zhang X."/>
        </authorList>
    </citation>
    <scope>NUCLEOTIDE SEQUENCE [LARGE SCALE GENOMIC DNA]</scope>
    <source>
        <strain evidence="2 3">YT10-10-1</strain>
    </source>
</reference>
<comment type="caution">
    <text evidence="2">The sequence shown here is derived from an EMBL/GenBank/DDBJ whole genome shotgun (WGS) entry which is preliminary data.</text>
</comment>
<organism evidence="2 3">
    <name type="scientific">Xanthomonas sacchari</name>
    <dbReference type="NCBI Taxonomy" id="56458"/>
    <lineage>
        <taxon>Bacteria</taxon>
        <taxon>Pseudomonadati</taxon>
        <taxon>Pseudomonadota</taxon>
        <taxon>Gammaproteobacteria</taxon>
        <taxon>Lysobacterales</taxon>
        <taxon>Lysobacteraceae</taxon>
        <taxon>Xanthomonas</taxon>
    </lineage>
</organism>
<proteinExistence type="predicted"/>
<protein>
    <recommendedName>
        <fullName evidence="4">Sel1 repeat family protein</fullName>
    </recommendedName>
</protein>
<evidence type="ECO:0000313" key="2">
    <source>
        <dbReference type="EMBL" id="MCW0399054.1"/>
    </source>
</evidence>
<sequence length="337" mass="36343">MKMWMRCLLAAGLCVSVAAQAHAQQVAAPAAPADAAPAATQAPVPAAVPTLALDDLETLLSLRAAPEARAQMLAQVVALAGKGDGASAYVLGVLYRNGEAHPAHLVPRDLDTARYWLERCLGMPRCPLLALASLAELELSAGNAKPALQWAQGWVALDREFTTRAREIEGRRVRPSQRNRDTAYHAYLLERCYAAMPSGDRDAIGLAWFNAFRVQWGRVLDRMLFAQLDALQAQDGEEAGGLTARAENQRRKTVLDSPMDLPVTPALSLFLMRGDPQGGRPESALVLEALPSPNAARGLEALARDFKTAPYPAAAGQRRYDLIPMSFNRGPYALTGK</sequence>
<keyword evidence="1" id="KW-0732">Signal</keyword>
<accession>A0ABT3DU81</accession>
<evidence type="ECO:0000256" key="1">
    <source>
        <dbReference type="SAM" id="SignalP"/>
    </source>
</evidence>
<keyword evidence="3" id="KW-1185">Reference proteome</keyword>
<gene>
    <name evidence="2" type="ORF">NB700_001610</name>
</gene>
<evidence type="ECO:0008006" key="4">
    <source>
        <dbReference type="Google" id="ProtNLM"/>
    </source>
</evidence>
<dbReference type="Proteomes" id="UP001320843">
    <property type="component" value="Unassembled WGS sequence"/>
</dbReference>
<dbReference type="EMBL" id="JANFWR010000008">
    <property type="protein sequence ID" value="MCW0399054.1"/>
    <property type="molecule type" value="Genomic_DNA"/>
</dbReference>